<evidence type="ECO:0000259" key="4">
    <source>
        <dbReference type="Pfam" id="PF20791"/>
    </source>
</evidence>
<name>A0A850EEG1_9BACL</name>
<protein>
    <submittedName>
        <fullName evidence="5">Acyl-ACP thioesterase</fullName>
    </submittedName>
</protein>
<accession>A0A850EEG1</accession>
<feature type="domain" description="Acyl-ACP thioesterase-like C-terminal" evidence="4">
    <location>
        <begin position="159"/>
        <end position="233"/>
    </location>
</feature>
<organism evidence="5 6">
    <name type="scientific">Paenibacillus agri</name>
    <dbReference type="NCBI Taxonomy" id="2744309"/>
    <lineage>
        <taxon>Bacteria</taxon>
        <taxon>Bacillati</taxon>
        <taxon>Bacillota</taxon>
        <taxon>Bacilli</taxon>
        <taxon>Bacillales</taxon>
        <taxon>Paenibacillaceae</taxon>
        <taxon>Paenibacillus</taxon>
    </lineage>
</organism>
<evidence type="ECO:0000256" key="2">
    <source>
        <dbReference type="ARBA" id="ARBA00022801"/>
    </source>
</evidence>
<evidence type="ECO:0000256" key="1">
    <source>
        <dbReference type="ARBA" id="ARBA00005953"/>
    </source>
</evidence>
<sequence length="251" mass="28485">MDNSNKLVWIENQVVHASDTDYRSNAKLSFILDMMQRAADSAVSGLGVSLEKLLEAGMAWMLITLDIDFRSMPRQNDLLSIRTWSKGTKGALWQRDYRIFDSSDNEIASARSIWALVDIEKRKILRPSALPVPVEHYVADSVGEIPSKVEIPEELLMQEAYRYQVRYSGLDNNGHLNNARYGDLCCDALSLDEWDGRTIKRFKITYLQEATFGQEITITRSSVETGETYVQGHSGDTILFTACLIFESEEK</sequence>
<dbReference type="GO" id="GO:0006633">
    <property type="term" value="P:fatty acid biosynthetic process"/>
    <property type="evidence" value="ECO:0007669"/>
    <property type="project" value="InterPro"/>
</dbReference>
<evidence type="ECO:0000259" key="3">
    <source>
        <dbReference type="Pfam" id="PF01643"/>
    </source>
</evidence>
<dbReference type="Pfam" id="PF01643">
    <property type="entry name" value="Acyl-ACP_TE"/>
    <property type="match status" value="1"/>
</dbReference>
<dbReference type="Pfam" id="PF20791">
    <property type="entry name" value="Acyl-ACP_TE_C"/>
    <property type="match status" value="1"/>
</dbReference>
<dbReference type="SUPFAM" id="SSF54637">
    <property type="entry name" value="Thioesterase/thiol ester dehydrase-isomerase"/>
    <property type="match status" value="2"/>
</dbReference>
<dbReference type="PANTHER" id="PTHR31793:SF27">
    <property type="entry name" value="NOVEL THIOESTERASE SUPERFAMILY DOMAIN AND SAPOSIN A-TYPE DOMAIN CONTAINING PROTEIN (0610012H03RIK)"/>
    <property type="match status" value="1"/>
</dbReference>
<gene>
    <name evidence="5" type="ORF">HPT30_01855</name>
</gene>
<comment type="similarity">
    <text evidence="1">Belongs to the 4-hydroxybenzoyl-CoA thioesterase family.</text>
</comment>
<dbReference type="InterPro" id="IPR050563">
    <property type="entry name" value="4-hydroxybenzoyl-CoA_TE"/>
</dbReference>
<keyword evidence="2" id="KW-0378">Hydrolase</keyword>
<dbReference type="Gene3D" id="3.10.129.10">
    <property type="entry name" value="Hotdog Thioesterase"/>
    <property type="match status" value="2"/>
</dbReference>
<dbReference type="AlphaFoldDB" id="A0A850EEG1"/>
<dbReference type="InterPro" id="IPR002864">
    <property type="entry name" value="Acyl-ACP_thioesterase_NHD"/>
</dbReference>
<dbReference type="GO" id="GO:0047617">
    <property type="term" value="F:fatty acyl-CoA hydrolase activity"/>
    <property type="evidence" value="ECO:0007669"/>
    <property type="project" value="TreeGrafter"/>
</dbReference>
<feature type="domain" description="Acyl-ACP thioesterase N-terminal hotdog" evidence="3">
    <location>
        <begin position="11"/>
        <end position="126"/>
    </location>
</feature>
<dbReference type="EMBL" id="JABWCS010000178">
    <property type="protein sequence ID" value="NUU59128.1"/>
    <property type="molecule type" value="Genomic_DNA"/>
</dbReference>
<reference evidence="5" key="1">
    <citation type="submission" date="2020-06" db="EMBL/GenBank/DDBJ databases">
        <title>Paenibacillus sp. nov., isolated from soil.</title>
        <authorList>
            <person name="Seo Y.L."/>
        </authorList>
    </citation>
    <scope>NUCLEOTIDE SEQUENCE [LARGE SCALE GENOMIC DNA]</scope>
    <source>
        <strain evidence="5">JW14</strain>
    </source>
</reference>
<comment type="caution">
    <text evidence="5">The sequence shown here is derived from an EMBL/GenBank/DDBJ whole genome shotgun (WGS) entry which is preliminary data.</text>
</comment>
<keyword evidence="6" id="KW-1185">Reference proteome</keyword>
<proteinExistence type="inferred from homology"/>
<dbReference type="CDD" id="cd00586">
    <property type="entry name" value="4HBT"/>
    <property type="match status" value="1"/>
</dbReference>
<evidence type="ECO:0000313" key="5">
    <source>
        <dbReference type="EMBL" id="NUU59128.1"/>
    </source>
</evidence>
<dbReference type="InterPro" id="IPR029069">
    <property type="entry name" value="HotDog_dom_sf"/>
</dbReference>
<dbReference type="RefSeq" id="WP_175369830.1">
    <property type="nucleotide sequence ID" value="NZ_JABWCS010000178.1"/>
</dbReference>
<dbReference type="PANTHER" id="PTHR31793">
    <property type="entry name" value="4-HYDROXYBENZOYL-COA THIOESTERASE FAMILY MEMBER"/>
    <property type="match status" value="1"/>
</dbReference>
<evidence type="ECO:0000313" key="6">
    <source>
        <dbReference type="Proteomes" id="UP000564806"/>
    </source>
</evidence>
<dbReference type="Proteomes" id="UP000564806">
    <property type="component" value="Unassembled WGS sequence"/>
</dbReference>
<dbReference type="InterPro" id="IPR049427">
    <property type="entry name" value="Acyl-ACP_TE_C"/>
</dbReference>